<keyword evidence="2" id="KW-0238">DNA-binding</keyword>
<dbReference type="SUPFAM" id="SSF46894">
    <property type="entry name" value="C-terminal effector domain of the bipartite response regulators"/>
    <property type="match status" value="1"/>
</dbReference>
<dbReference type="Proteomes" id="UP000515312">
    <property type="component" value="Chromosome"/>
</dbReference>
<dbReference type="InterPro" id="IPR011006">
    <property type="entry name" value="CheY-like_superfamily"/>
</dbReference>
<name>A0A7G8BGT1_9BACT</name>
<dbReference type="SUPFAM" id="SSF52172">
    <property type="entry name" value="CheY-like"/>
    <property type="match status" value="1"/>
</dbReference>
<dbReference type="InterPro" id="IPR016032">
    <property type="entry name" value="Sig_transdc_resp-reg_C-effctor"/>
</dbReference>
<dbReference type="Pfam" id="PF00196">
    <property type="entry name" value="GerE"/>
    <property type="match status" value="1"/>
</dbReference>
<dbReference type="GO" id="GO:0003677">
    <property type="term" value="F:DNA binding"/>
    <property type="evidence" value="ECO:0007669"/>
    <property type="project" value="UniProtKB-KW"/>
</dbReference>
<evidence type="ECO:0000256" key="2">
    <source>
        <dbReference type="ARBA" id="ARBA00023125"/>
    </source>
</evidence>
<sequence length="209" mass="23540">MNDKPSIRVFCVDDHPLLREGISTIIRNQPDMEIVSEAPSGRDAIQRFRELRPDVTLMDLRLPDISGIDALIAIRAEFPDARVIMLTTFEGDVEVQRALEAGARGYMLKSMPPKDLVDAIRQVHAGKKRIPPEIAARLAEHFSDETLSEREIEVLRHVAGGNRNREIAERLFISEETVKVHVKHIMEKLGASDRTQAVAIAVRRGIMHL</sequence>
<dbReference type="PROSITE" id="PS00622">
    <property type="entry name" value="HTH_LUXR_1"/>
    <property type="match status" value="1"/>
</dbReference>
<reference evidence="6 7" key="1">
    <citation type="submission" date="2020-08" db="EMBL/GenBank/DDBJ databases">
        <title>Edaphobacter telluris sp. nov. and Acidobacterium dinghuensis sp. nov., two acidobacteria isolated from forest soil.</title>
        <authorList>
            <person name="Fu J."/>
            <person name="Qiu L."/>
        </authorList>
    </citation>
    <scope>NUCLEOTIDE SEQUENCE [LARGE SCALE GENOMIC DNA]</scope>
    <source>
        <strain evidence="6">4Y35</strain>
    </source>
</reference>
<dbReference type="Gene3D" id="3.40.50.2300">
    <property type="match status" value="1"/>
</dbReference>
<evidence type="ECO:0000313" key="7">
    <source>
        <dbReference type="Proteomes" id="UP000515312"/>
    </source>
</evidence>
<dbReference type="InterPro" id="IPR058245">
    <property type="entry name" value="NreC/VraR/RcsB-like_REC"/>
</dbReference>
<evidence type="ECO:0000313" key="6">
    <source>
        <dbReference type="EMBL" id="QNI31751.1"/>
    </source>
</evidence>
<dbReference type="PRINTS" id="PR00038">
    <property type="entry name" value="HTHLUXR"/>
</dbReference>
<dbReference type="RefSeq" id="WP_186742657.1">
    <property type="nucleotide sequence ID" value="NZ_CP060394.1"/>
</dbReference>
<keyword evidence="1 3" id="KW-0597">Phosphoprotein</keyword>
<evidence type="ECO:0000259" key="4">
    <source>
        <dbReference type="PROSITE" id="PS50043"/>
    </source>
</evidence>
<dbReference type="SMART" id="SM00421">
    <property type="entry name" value="HTH_LUXR"/>
    <property type="match status" value="1"/>
</dbReference>
<dbReference type="PROSITE" id="PS50110">
    <property type="entry name" value="RESPONSE_REGULATORY"/>
    <property type="match status" value="1"/>
</dbReference>
<dbReference type="AlphaFoldDB" id="A0A7G8BGT1"/>
<dbReference type="InterPro" id="IPR000792">
    <property type="entry name" value="Tscrpt_reg_LuxR_C"/>
</dbReference>
<feature type="modified residue" description="4-aspartylphosphate" evidence="3">
    <location>
        <position position="59"/>
    </location>
</feature>
<keyword evidence="7" id="KW-1185">Reference proteome</keyword>
<dbReference type="InterPro" id="IPR039420">
    <property type="entry name" value="WalR-like"/>
</dbReference>
<dbReference type="GO" id="GO:0006355">
    <property type="term" value="P:regulation of DNA-templated transcription"/>
    <property type="evidence" value="ECO:0007669"/>
    <property type="project" value="InterPro"/>
</dbReference>
<proteinExistence type="predicted"/>
<dbReference type="GO" id="GO:0000160">
    <property type="term" value="P:phosphorelay signal transduction system"/>
    <property type="evidence" value="ECO:0007669"/>
    <property type="project" value="InterPro"/>
</dbReference>
<feature type="domain" description="HTH luxR-type" evidence="4">
    <location>
        <begin position="140"/>
        <end position="205"/>
    </location>
</feature>
<protein>
    <submittedName>
        <fullName evidence="6">Response regulator transcription factor</fullName>
    </submittedName>
</protein>
<accession>A0A7G8BGT1</accession>
<dbReference type="SMART" id="SM00448">
    <property type="entry name" value="REC"/>
    <property type="match status" value="1"/>
</dbReference>
<dbReference type="Pfam" id="PF00072">
    <property type="entry name" value="Response_reg"/>
    <property type="match status" value="1"/>
</dbReference>
<evidence type="ECO:0000256" key="3">
    <source>
        <dbReference type="PROSITE-ProRule" id="PRU00169"/>
    </source>
</evidence>
<gene>
    <name evidence="6" type="ORF">H7849_22320</name>
</gene>
<evidence type="ECO:0000259" key="5">
    <source>
        <dbReference type="PROSITE" id="PS50110"/>
    </source>
</evidence>
<dbReference type="CDD" id="cd17535">
    <property type="entry name" value="REC_NarL-like"/>
    <property type="match status" value="1"/>
</dbReference>
<dbReference type="KEGG" id="adin:H7849_22320"/>
<dbReference type="PROSITE" id="PS50043">
    <property type="entry name" value="HTH_LUXR_2"/>
    <property type="match status" value="1"/>
</dbReference>
<dbReference type="EMBL" id="CP060394">
    <property type="protein sequence ID" value="QNI31751.1"/>
    <property type="molecule type" value="Genomic_DNA"/>
</dbReference>
<dbReference type="InterPro" id="IPR001789">
    <property type="entry name" value="Sig_transdc_resp-reg_receiver"/>
</dbReference>
<dbReference type="CDD" id="cd06170">
    <property type="entry name" value="LuxR_C_like"/>
    <property type="match status" value="1"/>
</dbReference>
<dbReference type="PANTHER" id="PTHR43214:SF43">
    <property type="entry name" value="TWO-COMPONENT RESPONSE REGULATOR"/>
    <property type="match status" value="1"/>
</dbReference>
<dbReference type="PANTHER" id="PTHR43214">
    <property type="entry name" value="TWO-COMPONENT RESPONSE REGULATOR"/>
    <property type="match status" value="1"/>
</dbReference>
<evidence type="ECO:0000256" key="1">
    <source>
        <dbReference type="ARBA" id="ARBA00022553"/>
    </source>
</evidence>
<feature type="domain" description="Response regulatory" evidence="5">
    <location>
        <begin position="8"/>
        <end position="124"/>
    </location>
</feature>
<organism evidence="6 7">
    <name type="scientific">Alloacidobacterium dinghuense</name>
    <dbReference type="NCBI Taxonomy" id="2763107"/>
    <lineage>
        <taxon>Bacteria</taxon>
        <taxon>Pseudomonadati</taxon>
        <taxon>Acidobacteriota</taxon>
        <taxon>Terriglobia</taxon>
        <taxon>Terriglobales</taxon>
        <taxon>Acidobacteriaceae</taxon>
        <taxon>Alloacidobacterium</taxon>
    </lineage>
</organism>